<evidence type="ECO:0000313" key="1">
    <source>
        <dbReference type="EMBL" id="OKP78739.1"/>
    </source>
</evidence>
<dbReference type="Proteomes" id="UP000186058">
    <property type="component" value="Unassembled WGS sequence"/>
</dbReference>
<organism evidence="1 2">
    <name type="scientific">Paenibacillus helianthi</name>
    <dbReference type="NCBI Taxonomy" id="1349432"/>
    <lineage>
        <taxon>Bacteria</taxon>
        <taxon>Bacillati</taxon>
        <taxon>Bacillota</taxon>
        <taxon>Bacilli</taxon>
        <taxon>Bacillales</taxon>
        <taxon>Paenibacillaceae</taxon>
        <taxon>Paenibacillus</taxon>
    </lineage>
</organism>
<protein>
    <submittedName>
        <fullName evidence="1">Uncharacterized protein</fullName>
    </submittedName>
</protein>
<reference evidence="1 2" key="1">
    <citation type="submission" date="2016-03" db="EMBL/GenBank/DDBJ databases">
        <authorList>
            <person name="Sant'Anna F.H."/>
            <person name="Ambrosini A."/>
            <person name="Souza R."/>
            <person name="Bach E."/>
            <person name="Fernandes G."/>
            <person name="Balsanelli E."/>
            <person name="Baura V.A."/>
            <person name="Souza E.M."/>
            <person name="Passaglia L."/>
        </authorList>
    </citation>
    <scope>NUCLEOTIDE SEQUENCE [LARGE SCALE GENOMIC DNA]</scope>
    <source>
        <strain evidence="1 2">P26E</strain>
    </source>
</reference>
<keyword evidence="2" id="KW-1185">Reference proteome</keyword>
<sequence>MSDWYAGIKNKANEVAGGGQGVIKSSQLTQGERAALDLKYPPPTGKAAVRPFVIRGTVE</sequence>
<proteinExistence type="predicted"/>
<accession>A0ABX3EHS2</accession>
<gene>
    <name evidence="1" type="ORF">A3844_28925</name>
</gene>
<evidence type="ECO:0000313" key="2">
    <source>
        <dbReference type="Proteomes" id="UP000186058"/>
    </source>
</evidence>
<name>A0ABX3EHS2_9BACL</name>
<comment type="caution">
    <text evidence="1">The sequence shown here is derived from an EMBL/GenBank/DDBJ whole genome shotgun (WGS) entry which is preliminary data.</text>
</comment>
<dbReference type="RefSeq" id="WP_074109363.1">
    <property type="nucleotide sequence ID" value="NZ_LVWI01000096.1"/>
</dbReference>
<dbReference type="EMBL" id="LVWI01000096">
    <property type="protein sequence ID" value="OKP78739.1"/>
    <property type="molecule type" value="Genomic_DNA"/>
</dbReference>